<dbReference type="Pfam" id="PF20232">
    <property type="entry name" value="T6SS_FHA_C"/>
    <property type="match status" value="1"/>
</dbReference>
<dbReference type="Proteomes" id="UP000228531">
    <property type="component" value="Unassembled WGS sequence"/>
</dbReference>
<dbReference type="Pfam" id="PF00498">
    <property type="entry name" value="FHA"/>
    <property type="match status" value="1"/>
</dbReference>
<dbReference type="NCBIfam" id="TIGR03354">
    <property type="entry name" value="VI_FHA"/>
    <property type="match status" value="1"/>
</dbReference>
<dbReference type="InterPro" id="IPR046883">
    <property type="entry name" value="T6SS_FHA_C"/>
</dbReference>
<dbReference type="OrthoDB" id="273564at2"/>
<protein>
    <submittedName>
        <fullName evidence="3">FHA domain protein</fullName>
    </submittedName>
</protein>
<proteinExistence type="predicted"/>
<dbReference type="SMART" id="SM00240">
    <property type="entry name" value="FHA"/>
    <property type="match status" value="1"/>
</dbReference>
<reference evidence="3 4" key="1">
    <citation type="submission" date="2017-11" db="EMBL/GenBank/DDBJ databases">
        <title>Genomic Encyclopedia of Archaeal and Bacterial Type Strains, Phase II (KMG-II): From Individual Species to Whole Genera.</title>
        <authorList>
            <person name="Goeker M."/>
        </authorList>
    </citation>
    <scope>NUCLEOTIDE SEQUENCE [LARGE SCALE GENOMIC DNA]</scope>
    <source>
        <strain evidence="3 4">DSM 29128</strain>
    </source>
</reference>
<accession>A0A2M8W007</accession>
<evidence type="ECO:0000313" key="4">
    <source>
        <dbReference type="Proteomes" id="UP000228531"/>
    </source>
</evidence>
<evidence type="ECO:0000313" key="3">
    <source>
        <dbReference type="EMBL" id="PJI84249.1"/>
    </source>
</evidence>
<sequence>MITLTLRIDNHATLENGGPVSLVLSGEGAQVGRKAGNDWVLPDPSRHISGHHFDVSYENGNYVLTDVSSNGTFLHGERYRIEGGHVIADSERFTVGHYIIVAHLQTAEAPVPPPQPPVEQPVAPAPYAVPPAAPAAMMDEFDDVWGDIGTPARDTGSLQSAPNLQQAQPYPHAVVQAPGGPSARVTGAPQLTSPPVFGTPDRATSAGQLSTPPAFGAPPPLQGQVPPAPGIAPASPAPEPAPAFGAPPQPYADPAPQQHPPIAPDGGDLFMRGFLEGAGLTDPTAVQIPPEVLGRMLGATVRVATNEVMQMLKDRAAVKLFVSNEDRTMRVATGNNPMKFMLDPDQAFETLFLKPRDGYQTGPDGFENALGDIRRHQSAVIAALQPALAELLEGLSPPEIEADISGGLMGGGARKSWEEFEKRWERRALEGENGMLDAFIKSFSRHYANALQKL</sequence>
<feature type="region of interest" description="Disordered" evidence="1">
    <location>
        <begin position="173"/>
        <end position="256"/>
    </location>
</feature>
<comment type="caution">
    <text evidence="3">The sequence shown here is derived from an EMBL/GenBank/DDBJ whole genome shotgun (WGS) entry which is preliminary data.</text>
</comment>
<dbReference type="EMBL" id="PGTY01000005">
    <property type="protein sequence ID" value="PJI84249.1"/>
    <property type="molecule type" value="Genomic_DNA"/>
</dbReference>
<gene>
    <name evidence="3" type="ORF">BC777_3789</name>
</gene>
<dbReference type="InterPro" id="IPR008984">
    <property type="entry name" value="SMAD_FHA_dom_sf"/>
</dbReference>
<dbReference type="SUPFAM" id="SSF49879">
    <property type="entry name" value="SMAD/FHA domain"/>
    <property type="match status" value="1"/>
</dbReference>
<dbReference type="RefSeq" id="WP_100369730.1">
    <property type="nucleotide sequence ID" value="NZ_PGTY01000005.1"/>
</dbReference>
<name>A0A2M8W007_9RHOB</name>
<dbReference type="CDD" id="cd00060">
    <property type="entry name" value="FHA"/>
    <property type="match status" value="1"/>
</dbReference>
<dbReference type="AlphaFoldDB" id="A0A2M8W007"/>
<feature type="compositionally biased region" description="Pro residues" evidence="1">
    <location>
        <begin position="215"/>
        <end position="256"/>
    </location>
</feature>
<dbReference type="InterPro" id="IPR000253">
    <property type="entry name" value="FHA_dom"/>
</dbReference>
<keyword evidence="4" id="KW-1185">Reference proteome</keyword>
<organism evidence="3 4">
    <name type="scientific">Yoonia maricola</name>
    <dbReference type="NCBI Taxonomy" id="420999"/>
    <lineage>
        <taxon>Bacteria</taxon>
        <taxon>Pseudomonadati</taxon>
        <taxon>Pseudomonadota</taxon>
        <taxon>Alphaproteobacteria</taxon>
        <taxon>Rhodobacterales</taxon>
        <taxon>Paracoccaceae</taxon>
        <taxon>Yoonia</taxon>
    </lineage>
</organism>
<dbReference type="PROSITE" id="PS50006">
    <property type="entry name" value="FHA_DOMAIN"/>
    <property type="match status" value="1"/>
</dbReference>
<evidence type="ECO:0000259" key="2">
    <source>
        <dbReference type="PROSITE" id="PS50006"/>
    </source>
</evidence>
<dbReference type="Gene3D" id="2.60.200.20">
    <property type="match status" value="1"/>
</dbReference>
<feature type="domain" description="FHA" evidence="2">
    <location>
        <begin position="29"/>
        <end position="79"/>
    </location>
</feature>
<dbReference type="InterPro" id="IPR017735">
    <property type="entry name" value="T6SS_FHA"/>
</dbReference>
<evidence type="ECO:0000256" key="1">
    <source>
        <dbReference type="SAM" id="MobiDB-lite"/>
    </source>
</evidence>